<sequence>MDAASRILSELATRERALDAQLEAARAEAQREVEAAEAQAARILQDAQAQAAQMRREFEEVLAGQTEAIRAEARAHAQQEVSAVQSRSEGKLGQAVEHILRAVLP</sequence>
<accession>A0A2I9E1D1</accession>
<dbReference type="OrthoDB" id="72145at2"/>
<keyword evidence="3" id="KW-1185">Reference proteome</keyword>
<dbReference type="Gene3D" id="1.20.5.2950">
    <property type="match status" value="1"/>
</dbReference>
<comment type="caution">
    <text evidence="2">The sequence shown here is derived from an EMBL/GenBank/DDBJ whole genome shotgun (WGS) entry which is preliminary data.</text>
</comment>
<organism evidence="2 3">
    <name type="scientific">Deinococcus aerius</name>
    <dbReference type="NCBI Taxonomy" id="200253"/>
    <lineage>
        <taxon>Bacteria</taxon>
        <taxon>Thermotogati</taxon>
        <taxon>Deinococcota</taxon>
        <taxon>Deinococci</taxon>
        <taxon>Deinococcales</taxon>
        <taxon>Deinococcaceae</taxon>
        <taxon>Deinococcus</taxon>
    </lineage>
</organism>
<keyword evidence="1" id="KW-0175">Coiled coil</keyword>
<evidence type="ECO:0000256" key="1">
    <source>
        <dbReference type="SAM" id="Coils"/>
    </source>
</evidence>
<dbReference type="EMBL" id="BFAG01000014">
    <property type="protein sequence ID" value="GBF07435.1"/>
    <property type="molecule type" value="Genomic_DNA"/>
</dbReference>
<protein>
    <submittedName>
        <fullName evidence="2">Vacuolar type ATP synthase subunit</fullName>
    </submittedName>
</protein>
<proteinExistence type="predicted"/>
<gene>
    <name evidence="2" type="ORF">DAERI_140096</name>
</gene>
<feature type="coiled-coil region" evidence="1">
    <location>
        <begin position="8"/>
        <end position="64"/>
    </location>
</feature>
<evidence type="ECO:0000313" key="3">
    <source>
        <dbReference type="Proteomes" id="UP000236569"/>
    </source>
</evidence>
<name>A0A2I9E1D1_9DEIO</name>
<evidence type="ECO:0000313" key="2">
    <source>
        <dbReference type="EMBL" id="GBF07435.1"/>
    </source>
</evidence>
<dbReference type="RefSeq" id="WP_103130750.1">
    <property type="nucleotide sequence ID" value="NZ_BFAG01000014.1"/>
</dbReference>
<reference evidence="3" key="1">
    <citation type="submission" date="2018-01" db="EMBL/GenBank/DDBJ databases">
        <title>Draft Genome Sequence of the Radioresistant Bacterium Deinococcus aerius TR0125, Isolated from the Higher Atmosphere above Japan.</title>
        <authorList>
            <person name="Satoh K."/>
            <person name="Arai H."/>
            <person name="Sanzen T."/>
            <person name="Kawaguchi Y."/>
            <person name="Hayashi H."/>
            <person name="Yokobori S."/>
            <person name="Yamagishi A."/>
            <person name="Oono Y."/>
            <person name="Narumi I."/>
        </authorList>
    </citation>
    <scope>NUCLEOTIDE SEQUENCE [LARGE SCALE GENOMIC DNA]</scope>
    <source>
        <strain evidence="3">TR0125</strain>
    </source>
</reference>
<dbReference type="AlphaFoldDB" id="A0A2I9E1D1"/>
<dbReference type="Pfam" id="PF16999">
    <property type="entry name" value="V-ATPase_G_2"/>
    <property type="match status" value="1"/>
</dbReference>
<dbReference type="Proteomes" id="UP000236569">
    <property type="component" value="Unassembled WGS sequence"/>
</dbReference>